<dbReference type="OrthoDB" id="6159439at2759"/>
<dbReference type="PANTHER" id="PTHR46255:SF3">
    <property type="entry name" value="HOMEOBOX DOMAIN-CONTAINING PROTEIN"/>
    <property type="match status" value="1"/>
</dbReference>
<feature type="compositionally biased region" description="Polar residues" evidence="3">
    <location>
        <begin position="1"/>
        <end position="13"/>
    </location>
</feature>
<keyword evidence="1 2" id="KW-0371">Homeobox</keyword>
<keyword evidence="1 2" id="KW-0539">Nucleus</keyword>
<comment type="caution">
    <text evidence="5">The sequence shown here is derived from an EMBL/GenBank/DDBJ whole genome shotgun (WGS) entry which is preliminary data.</text>
</comment>
<dbReference type="Proteomes" id="UP000230002">
    <property type="component" value="Unassembled WGS sequence"/>
</dbReference>
<feature type="compositionally biased region" description="Low complexity" evidence="3">
    <location>
        <begin position="134"/>
        <end position="150"/>
    </location>
</feature>
<evidence type="ECO:0000313" key="6">
    <source>
        <dbReference type="Proteomes" id="UP000230002"/>
    </source>
</evidence>
<dbReference type="STRING" id="1077348.A0A2G8SLK6"/>
<dbReference type="GO" id="GO:0000981">
    <property type="term" value="F:DNA-binding transcription factor activity, RNA polymerase II-specific"/>
    <property type="evidence" value="ECO:0007669"/>
    <property type="project" value="TreeGrafter"/>
</dbReference>
<keyword evidence="6" id="KW-1185">Reference proteome</keyword>
<feature type="compositionally biased region" description="Polar residues" evidence="3">
    <location>
        <begin position="215"/>
        <end position="229"/>
    </location>
</feature>
<dbReference type="AlphaFoldDB" id="A0A2G8SLK6"/>
<organism evidence="5 6">
    <name type="scientific">Ganoderma sinense ZZ0214-1</name>
    <dbReference type="NCBI Taxonomy" id="1077348"/>
    <lineage>
        <taxon>Eukaryota</taxon>
        <taxon>Fungi</taxon>
        <taxon>Dikarya</taxon>
        <taxon>Basidiomycota</taxon>
        <taxon>Agaricomycotina</taxon>
        <taxon>Agaricomycetes</taxon>
        <taxon>Polyporales</taxon>
        <taxon>Polyporaceae</taxon>
        <taxon>Ganoderma</taxon>
    </lineage>
</organism>
<dbReference type="Gene3D" id="1.10.10.60">
    <property type="entry name" value="Homeodomain-like"/>
    <property type="match status" value="1"/>
</dbReference>
<dbReference type="InterPro" id="IPR052631">
    <property type="entry name" value="Paired_homeobox_Bicoid"/>
</dbReference>
<evidence type="ECO:0000313" key="5">
    <source>
        <dbReference type="EMBL" id="PIL34641.1"/>
    </source>
</evidence>
<dbReference type="PROSITE" id="PS50071">
    <property type="entry name" value="HOMEOBOX_2"/>
    <property type="match status" value="1"/>
</dbReference>
<sequence>MSRSAADATSSAPSNPPDDRRRHKTPRRSSSTSPSRHTLPTHPHAVPGASSSSNIVSQDPPTTSSSRVPTPSAPAPASDPESSHRRRKRERSSPSGSSSQGDMADTEMEGGPSKPSTSESAPEGAPPKKKRTRTLTTPHQAAVLHALLAQSRFPTTQMREEVGRSIGLSARKVQNQRQKARRPRGQATTTSAPLTRPPQFGPFTNAPPGGAASDISPTAMTMHSGSSASADGFFPRGLGGMSEMPYGTAGPSSRGPLERFAPAHRDAYFPEEYGRVGAPSAQLAGPGIPGSSRRGLLDDPAWRRPAQGFPGPPSASASASAMEPPEMYRATARPGRPPGEQGPALTLSLPPVLATRIDTRRGGPGSSPVTPLSASAGAGPYPTLASLSALESSASAHRTRASDEMRRTFPPANVDFSGPRGPPLNIPPPFTLQPRPLWDDPAFSPYNRGRRSSPPTPSFGESPTALHSPFGVEPLPSISAVVPLPVPVPMAAPAGPSPGARRQTLSTTSTTTLHDPDPDPDPTTTQTNDHHNHHRQHPVIFNIAAY</sequence>
<protein>
    <submittedName>
        <fullName evidence="5">Transcription factor</fullName>
    </submittedName>
</protein>
<feature type="compositionally biased region" description="Polar residues" evidence="3">
    <location>
        <begin position="49"/>
        <end position="59"/>
    </location>
</feature>
<dbReference type="InterPro" id="IPR001356">
    <property type="entry name" value="HD"/>
</dbReference>
<feature type="region of interest" description="Disordered" evidence="3">
    <location>
        <begin position="279"/>
        <end position="538"/>
    </location>
</feature>
<feature type="compositionally biased region" description="Low complexity" evidence="3">
    <location>
        <begin position="384"/>
        <end position="396"/>
    </location>
</feature>
<dbReference type="GO" id="GO:0005634">
    <property type="term" value="C:nucleus"/>
    <property type="evidence" value="ECO:0007669"/>
    <property type="project" value="UniProtKB-SubCell"/>
</dbReference>
<comment type="subcellular location">
    <subcellularLocation>
        <location evidence="1 2">Nucleus</location>
    </subcellularLocation>
</comment>
<gene>
    <name evidence="5" type="ORF">GSI_03420</name>
</gene>
<dbReference type="SMART" id="SM00389">
    <property type="entry name" value="HOX"/>
    <property type="match status" value="1"/>
</dbReference>
<name>A0A2G8SLK6_9APHY</name>
<evidence type="ECO:0000256" key="2">
    <source>
        <dbReference type="RuleBase" id="RU000682"/>
    </source>
</evidence>
<evidence type="ECO:0000256" key="3">
    <source>
        <dbReference type="SAM" id="MobiDB-lite"/>
    </source>
</evidence>
<dbReference type="SUPFAM" id="SSF46689">
    <property type="entry name" value="Homeodomain-like"/>
    <property type="match status" value="1"/>
</dbReference>
<accession>A0A2G8SLK6</accession>
<dbReference type="GO" id="GO:1990837">
    <property type="term" value="F:sequence-specific double-stranded DNA binding"/>
    <property type="evidence" value="ECO:0007669"/>
    <property type="project" value="TreeGrafter"/>
</dbReference>
<evidence type="ECO:0000256" key="1">
    <source>
        <dbReference type="PROSITE-ProRule" id="PRU00108"/>
    </source>
</evidence>
<proteinExistence type="predicted"/>
<feature type="compositionally biased region" description="Low complexity" evidence="3">
    <location>
        <begin position="491"/>
        <end position="513"/>
    </location>
</feature>
<dbReference type="InterPro" id="IPR009057">
    <property type="entry name" value="Homeodomain-like_sf"/>
</dbReference>
<feature type="DNA-binding region" description="Homeobox" evidence="1">
    <location>
        <begin position="129"/>
        <end position="188"/>
    </location>
</feature>
<reference evidence="5 6" key="1">
    <citation type="journal article" date="2015" name="Sci. Rep.">
        <title>Chromosome-level genome map provides insights into diverse defense mechanisms in the medicinal fungus Ganoderma sinense.</title>
        <authorList>
            <person name="Zhu Y."/>
            <person name="Xu J."/>
            <person name="Sun C."/>
            <person name="Zhou S."/>
            <person name="Xu H."/>
            <person name="Nelson D.R."/>
            <person name="Qian J."/>
            <person name="Song J."/>
            <person name="Luo H."/>
            <person name="Xiang L."/>
            <person name="Li Y."/>
            <person name="Xu Z."/>
            <person name="Ji A."/>
            <person name="Wang L."/>
            <person name="Lu S."/>
            <person name="Hayward A."/>
            <person name="Sun W."/>
            <person name="Li X."/>
            <person name="Schwartz D.C."/>
            <person name="Wang Y."/>
            <person name="Chen S."/>
        </authorList>
    </citation>
    <scope>NUCLEOTIDE SEQUENCE [LARGE SCALE GENOMIC DNA]</scope>
    <source>
        <strain evidence="5 6">ZZ0214-1</strain>
    </source>
</reference>
<dbReference type="Pfam" id="PF00046">
    <property type="entry name" value="Homeodomain"/>
    <property type="match status" value="1"/>
</dbReference>
<evidence type="ECO:0000259" key="4">
    <source>
        <dbReference type="PROSITE" id="PS50071"/>
    </source>
</evidence>
<keyword evidence="1 2" id="KW-0238">DNA-binding</keyword>
<feature type="compositionally biased region" description="Low complexity" evidence="3">
    <location>
        <begin position="314"/>
        <end position="327"/>
    </location>
</feature>
<dbReference type="EMBL" id="AYKW01000005">
    <property type="protein sequence ID" value="PIL34641.1"/>
    <property type="molecule type" value="Genomic_DNA"/>
</dbReference>
<feature type="region of interest" description="Disordered" evidence="3">
    <location>
        <begin position="1"/>
        <end position="259"/>
    </location>
</feature>
<feature type="compositionally biased region" description="Low complexity" evidence="3">
    <location>
        <begin position="60"/>
        <end position="80"/>
    </location>
</feature>
<feature type="compositionally biased region" description="Pro residues" evidence="3">
    <location>
        <begin position="420"/>
        <end position="431"/>
    </location>
</feature>
<feature type="compositionally biased region" description="Low complexity" evidence="3">
    <location>
        <begin position="474"/>
        <end position="483"/>
    </location>
</feature>
<dbReference type="CDD" id="cd00086">
    <property type="entry name" value="homeodomain"/>
    <property type="match status" value="1"/>
</dbReference>
<dbReference type="PANTHER" id="PTHR46255">
    <property type="entry name" value="SHORT STATURE HOMEOBOX"/>
    <property type="match status" value="1"/>
</dbReference>
<feature type="compositionally biased region" description="Low complexity" evidence="3">
    <location>
        <begin position="28"/>
        <end position="44"/>
    </location>
</feature>
<feature type="domain" description="Homeobox" evidence="4">
    <location>
        <begin position="127"/>
        <end position="187"/>
    </location>
</feature>